<evidence type="ECO:0000313" key="2">
    <source>
        <dbReference type="Proteomes" id="UP001162156"/>
    </source>
</evidence>
<proteinExistence type="predicted"/>
<dbReference type="EMBL" id="JANEYF010003311">
    <property type="protein sequence ID" value="KAJ8937562.1"/>
    <property type="molecule type" value="Genomic_DNA"/>
</dbReference>
<dbReference type="Proteomes" id="UP001162156">
    <property type="component" value="Unassembled WGS sequence"/>
</dbReference>
<accession>A0AAV8XFG9</accession>
<reference evidence="1" key="1">
    <citation type="journal article" date="2023" name="Insect Mol. Biol.">
        <title>Genome sequencing provides insights into the evolution of gene families encoding plant cell wall-degrading enzymes in longhorned beetles.</title>
        <authorList>
            <person name="Shin N.R."/>
            <person name="Okamura Y."/>
            <person name="Kirsch R."/>
            <person name="Pauchet Y."/>
        </authorList>
    </citation>
    <scope>NUCLEOTIDE SEQUENCE</scope>
    <source>
        <strain evidence="1">RBIC_L_NR</strain>
    </source>
</reference>
<dbReference type="AlphaFoldDB" id="A0AAV8XFG9"/>
<gene>
    <name evidence="1" type="ORF">NQ314_011797</name>
</gene>
<keyword evidence="2" id="KW-1185">Reference proteome</keyword>
<organism evidence="1 2">
    <name type="scientific">Rhamnusium bicolor</name>
    <dbReference type="NCBI Taxonomy" id="1586634"/>
    <lineage>
        <taxon>Eukaryota</taxon>
        <taxon>Metazoa</taxon>
        <taxon>Ecdysozoa</taxon>
        <taxon>Arthropoda</taxon>
        <taxon>Hexapoda</taxon>
        <taxon>Insecta</taxon>
        <taxon>Pterygota</taxon>
        <taxon>Neoptera</taxon>
        <taxon>Endopterygota</taxon>
        <taxon>Coleoptera</taxon>
        <taxon>Polyphaga</taxon>
        <taxon>Cucujiformia</taxon>
        <taxon>Chrysomeloidea</taxon>
        <taxon>Cerambycidae</taxon>
        <taxon>Lepturinae</taxon>
        <taxon>Rhagiini</taxon>
        <taxon>Rhamnusium</taxon>
    </lineage>
</organism>
<evidence type="ECO:0000313" key="1">
    <source>
        <dbReference type="EMBL" id="KAJ8937562.1"/>
    </source>
</evidence>
<name>A0AAV8XFG9_9CUCU</name>
<protein>
    <submittedName>
        <fullName evidence="1">Uncharacterized protein</fullName>
    </submittedName>
</protein>
<comment type="caution">
    <text evidence="1">The sequence shown here is derived from an EMBL/GenBank/DDBJ whole genome shotgun (WGS) entry which is preliminary data.</text>
</comment>
<sequence length="59" mass="7278">MPYHKPAIQKRRITIYEDPRYTRRAPNHQPPRYADEYIELDVRPGGGHYSRRPPRDYYY</sequence>